<protein>
    <submittedName>
        <fullName evidence="2">Uncharacterized protein</fullName>
    </submittedName>
</protein>
<feature type="compositionally biased region" description="Polar residues" evidence="1">
    <location>
        <begin position="402"/>
        <end position="422"/>
    </location>
</feature>
<evidence type="ECO:0000256" key="1">
    <source>
        <dbReference type="SAM" id="MobiDB-lite"/>
    </source>
</evidence>
<feature type="compositionally biased region" description="Low complexity" evidence="1">
    <location>
        <begin position="486"/>
        <end position="500"/>
    </location>
</feature>
<sequence length="609" mass="62679">MEAGHYSPEMLQNASQMAMYQAQGMTAPGAPNHAMAYGMQGHMGQEVQGQAAHHAACHSMAQQQGYMQGHMGMQMAPDGTPMVMPYAMDGQQNPQHAAQAQQMMYQQHCDGHANAGQCAAQCGAGQCGGCQGGCPAGGCQGGCCQGCGACGGCPGTGAACSGCAGGCPGNCGGYVLQMPGMAAGMMMPGQMNMPNQQQPAAGQGHPGMQFVMVQGQGGGPGQMHAMQGMPAQQMQGHMQGQMQQMQGVQGAMPPQQMPGHMGPDGHPMGQPNPGQCGQMAHPDQGKGAQGGAHPPDAGDGKGGGGRAAAGRNTQPKQGANWQQGAGRGVGRSMDTRPFDQSHQEQAPAVPGEQGKGTGNPGNAAQDGQKGNKLRNPKNPWADIQDTAGLDQEMNQLWDLNMRSGQMPSMDTSQKAGNFNNPSKGKGKKDGGKDGGKHNDDNMGGGKGGKEPQQKWVEKTDQGKGQRGQQGGWQPKDVLKQQAMQQMPMSPGGKSNSSKGGYQQPLMGGCGAMLAQGPGPKKNKKGAGRDPEMDDWLSLRFQGQVPATPTGSTNMGGEEMWEEDEDARRKRKGAGKQGVKGQNGKKGGNGGGKGKAKGGKGGGNWQQRAA</sequence>
<feature type="region of interest" description="Disordered" evidence="1">
    <location>
        <begin position="246"/>
        <end position="609"/>
    </location>
</feature>
<feature type="compositionally biased region" description="Basic and acidic residues" evidence="1">
    <location>
        <begin position="427"/>
        <end position="440"/>
    </location>
</feature>
<gene>
    <name evidence="2" type="ORF">SNAT2548_LOCUS24155</name>
</gene>
<dbReference type="EMBL" id="CAJNDS010002347">
    <property type="protein sequence ID" value="CAE7443997.1"/>
    <property type="molecule type" value="Genomic_DNA"/>
</dbReference>
<dbReference type="OrthoDB" id="446904at2759"/>
<accession>A0A812RIQ7</accession>
<feature type="compositionally biased region" description="Gly residues" evidence="1">
    <location>
        <begin position="583"/>
        <end position="603"/>
    </location>
</feature>
<dbReference type="Proteomes" id="UP000604046">
    <property type="component" value="Unassembled WGS sequence"/>
</dbReference>
<feature type="compositionally biased region" description="Basic and acidic residues" evidence="1">
    <location>
        <begin position="333"/>
        <end position="342"/>
    </location>
</feature>
<keyword evidence="3" id="KW-1185">Reference proteome</keyword>
<comment type="caution">
    <text evidence="2">The sequence shown here is derived from an EMBL/GenBank/DDBJ whole genome shotgun (WGS) entry which is preliminary data.</text>
</comment>
<feature type="compositionally biased region" description="Polar residues" evidence="1">
    <location>
        <begin position="312"/>
        <end position="323"/>
    </location>
</feature>
<evidence type="ECO:0000313" key="2">
    <source>
        <dbReference type="EMBL" id="CAE7443997.1"/>
    </source>
</evidence>
<reference evidence="2" key="1">
    <citation type="submission" date="2021-02" db="EMBL/GenBank/DDBJ databases">
        <authorList>
            <person name="Dougan E. K."/>
            <person name="Rhodes N."/>
            <person name="Thang M."/>
            <person name="Chan C."/>
        </authorList>
    </citation>
    <scope>NUCLEOTIDE SEQUENCE</scope>
</reference>
<feature type="compositionally biased region" description="Low complexity" evidence="1">
    <location>
        <begin position="246"/>
        <end position="271"/>
    </location>
</feature>
<organism evidence="2 3">
    <name type="scientific">Symbiodinium natans</name>
    <dbReference type="NCBI Taxonomy" id="878477"/>
    <lineage>
        <taxon>Eukaryota</taxon>
        <taxon>Sar</taxon>
        <taxon>Alveolata</taxon>
        <taxon>Dinophyceae</taxon>
        <taxon>Suessiales</taxon>
        <taxon>Symbiodiniaceae</taxon>
        <taxon>Symbiodinium</taxon>
    </lineage>
</organism>
<proteinExistence type="predicted"/>
<evidence type="ECO:0000313" key="3">
    <source>
        <dbReference type="Proteomes" id="UP000604046"/>
    </source>
</evidence>
<dbReference type="AlphaFoldDB" id="A0A812RIQ7"/>
<feature type="compositionally biased region" description="Basic and acidic residues" evidence="1">
    <location>
        <begin position="447"/>
        <end position="463"/>
    </location>
</feature>
<name>A0A812RIQ7_9DINO</name>